<dbReference type="AlphaFoldDB" id="A0AA36EJD3"/>
<dbReference type="EMBL" id="OX465084">
    <property type="protein sequence ID" value="CAI9298194.1"/>
    <property type="molecule type" value="Genomic_DNA"/>
</dbReference>
<feature type="region of interest" description="Disordered" evidence="1">
    <location>
        <begin position="146"/>
        <end position="168"/>
    </location>
</feature>
<name>A0AA36EJD3_LACSI</name>
<protein>
    <submittedName>
        <fullName evidence="2">Uncharacterized protein</fullName>
    </submittedName>
</protein>
<evidence type="ECO:0000313" key="3">
    <source>
        <dbReference type="Proteomes" id="UP001177003"/>
    </source>
</evidence>
<organism evidence="2 3">
    <name type="scientific">Lactuca saligna</name>
    <name type="common">Willowleaf lettuce</name>
    <dbReference type="NCBI Taxonomy" id="75948"/>
    <lineage>
        <taxon>Eukaryota</taxon>
        <taxon>Viridiplantae</taxon>
        <taxon>Streptophyta</taxon>
        <taxon>Embryophyta</taxon>
        <taxon>Tracheophyta</taxon>
        <taxon>Spermatophyta</taxon>
        <taxon>Magnoliopsida</taxon>
        <taxon>eudicotyledons</taxon>
        <taxon>Gunneridae</taxon>
        <taxon>Pentapetalae</taxon>
        <taxon>asterids</taxon>
        <taxon>campanulids</taxon>
        <taxon>Asterales</taxon>
        <taxon>Asteraceae</taxon>
        <taxon>Cichorioideae</taxon>
        <taxon>Cichorieae</taxon>
        <taxon>Lactucinae</taxon>
        <taxon>Lactuca</taxon>
    </lineage>
</organism>
<accession>A0AA36EJD3</accession>
<proteinExistence type="predicted"/>
<evidence type="ECO:0000313" key="2">
    <source>
        <dbReference type="EMBL" id="CAI9298194.1"/>
    </source>
</evidence>
<dbReference type="Proteomes" id="UP001177003">
    <property type="component" value="Chromosome 8"/>
</dbReference>
<sequence length="168" mass="19197">MDVEAFSIDNDVELLRELQCERFQKEQTRMKTAIAMRAIIAARPAKSRLPPPINLQSRLPSPDDCHLHCQLSPSITTCYHRQLFGVRTPHYHQLQLRFSSEHSLYGWSGQWYKAYSTCNEDTLSYQDVIFWIALLHLMATVMGHGRDGGDEPPHPFGGGFGDHQIDSN</sequence>
<evidence type="ECO:0000256" key="1">
    <source>
        <dbReference type="SAM" id="MobiDB-lite"/>
    </source>
</evidence>
<gene>
    <name evidence="2" type="ORF">LSALG_LOCUS36970</name>
</gene>
<keyword evidence="3" id="KW-1185">Reference proteome</keyword>
<reference evidence="2" key="1">
    <citation type="submission" date="2023-04" db="EMBL/GenBank/DDBJ databases">
        <authorList>
            <person name="Vijverberg K."/>
            <person name="Xiong W."/>
            <person name="Schranz E."/>
        </authorList>
    </citation>
    <scope>NUCLEOTIDE SEQUENCE</scope>
</reference>